<dbReference type="AlphaFoldDB" id="A0A1G7D8U3"/>
<proteinExistence type="predicted"/>
<organism evidence="1 2">
    <name type="scientific">Mucilaginibacter pineti</name>
    <dbReference type="NCBI Taxonomy" id="1391627"/>
    <lineage>
        <taxon>Bacteria</taxon>
        <taxon>Pseudomonadati</taxon>
        <taxon>Bacteroidota</taxon>
        <taxon>Sphingobacteriia</taxon>
        <taxon>Sphingobacteriales</taxon>
        <taxon>Sphingobacteriaceae</taxon>
        <taxon>Mucilaginibacter</taxon>
    </lineage>
</organism>
<sequence>MPKHHFSASECAIDTNCVMKETYSAEIAR</sequence>
<protein>
    <submittedName>
        <fullName evidence="1">Uncharacterized protein</fullName>
    </submittedName>
</protein>
<gene>
    <name evidence="1" type="ORF">SAMN05216464_106284</name>
</gene>
<evidence type="ECO:0000313" key="2">
    <source>
        <dbReference type="Proteomes" id="UP000199072"/>
    </source>
</evidence>
<name>A0A1G7D8U3_9SPHI</name>
<evidence type="ECO:0000313" key="1">
    <source>
        <dbReference type="EMBL" id="SDE47927.1"/>
    </source>
</evidence>
<dbReference type="EMBL" id="FNAI01000006">
    <property type="protein sequence ID" value="SDE47927.1"/>
    <property type="molecule type" value="Genomic_DNA"/>
</dbReference>
<reference evidence="1 2" key="1">
    <citation type="submission" date="2016-10" db="EMBL/GenBank/DDBJ databases">
        <authorList>
            <person name="de Groot N.N."/>
        </authorList>
    </citation>
    <scope>NUCLEOTIDE SEQUENCE [LARGE SCALE GENOMIC DNA]</scope>
    <source>
        <strain evidence="1 2">47C3B</strain>
    </source>
</reference>
<accession>A0A1G7D8U3</accession>
<dbReference type="Proteomes" id="UP000199072">
    <property type="component" value="Unassembled WGS sequence"/>
</dbReference>
<dbReference type="STRING" id="1391627.SAMN05216464_106284"/>
<keyword evidence="2" id="KW-1185">Reference proteome</keyword>